<dbReference type="EMBL" id="JAANOW010000001">
    <property type="protein sequence ID" value="NIH96227.1"/>
    <property type="molecule type" value="Genomic_DNA"/>
</dbReference>
<evidence type="ECO:0000313" key="2">
    <source>
        <dbReference type="Proteomes" id="UP000547444"/>
    </source>
</evidence>
<accession>A0A7X5U0Q4</accession>
<dbReference type="EC" id="4.1.1.77" evidence="1"/>
<dbReference type="Gene3D" id="3.90.850.10">
    <property type="entry name" value="Fumarylacetoacetase-like, C-terminal domain"/>
    <property type="match status" value="1"/>
</dbReference>
<proteinExistence type="predicted"/>
<comment type="caution">
    <text evidence="1">The sequence shown here is derived from an EMBL/GenBank/DDBJ whole genome shotgun (WGS) entry which is preliminary data.</text>
</comment>
<protein>
    <submittedName>
        <fullName evidence="1">2-oxo-3-hexenedioate decarboxylase</fullName>
        <ecNumber evidence="1">4.1.1.77</ecNumber>
    </submittedName>
</protein>
<name>A0A7X5U0Q4_9MYCO</name>
<keyword evidence="1" id="KW-0456">Lyase</keyword>
<gene>
    <name evidence="1" type="ORF">FHU31_003183</name>
</gene>
<dbReference type="GO" id="GO:0047437">
    <property type="term" value="F:4-oxalocrotonate decarboxylase activity"/>
    <property type="evidence" value="ECO:0007669"/>
    <property type="project" value="UniProtKB-EC"/>
</dbReference>
<reference evidence="1 2" key="1">
    <citation type="submission" date="2020-03" db="EMBL/GenBank/DDBJ databases">
        <title>Sequencing the genomes of 1000 actinobacteria strains.</title>
        <authorList>
            <person name="Klenk H.-P."/>
        </authorList>
    </citation>
    <scope>NUCLEOTIDE SEQUENCE [LARGE SCALE GENOMIC DNA]</scope>
    <source>
        <strain evidence="1 2">DSM 44556</strain>
    </source>
</reference>
<keyword evidence="2" id="KW-1185">Reference proteome</keyword>
<dbReference type="SUPFAM" id="SSF56529">
    <property type="entry name" value="FAH"/>
    <property type="match status" value="1"/>
</dbReference>
<sequence>MDEIAARLDTARRTRCAIASFSDGHPPIDLDLELGYRVQRHRRRGRPVAGWKLALTSRAKQRQVGVDTPLYGFLDAADGLNLGQPVPTRSLIAPRAEPEIVFTLGEDLAGPCVTSADVLAATAAVAAGIEVLDSRYQDYRFTAADLAADNVSAGRYVVGPPHSPRGVALDLIGAVLTKNGEVIDTAAGAAVMGHPAAAVAWLVRRLHMDGESGLRRGEVIFSGGLTSAVPIATGDTITIALGHLGSIVLACD</sequence>
<dbReference type="InterPro" id="IPR050772">
    <property type="entry name" value="Hydratase-Decarb/MhpD_sf"/>
</dbReference>
<dbReference type="AlphaFoldDB" id="A0A7X5U0Q4"/>
<organism evidence="1 2">
    <name type="scientific">Mycolicibacterium fluoranthenivorans</name>
    <dbReference type="NCBI Taxonomy" id="258505"/>
    <lineage>
        <taxon>Bacteria</taxon>
        <taxon>Bacillati</taxon>
        <taxon>Actinomycetota</taxon>
        <taxon>Actinomycetes</taxon>
        <taxon>Mycobacteriales</taxon>
        <taxon>Mycobacteriaceae</taxon>
        <taxon>Mycolicibacterium</taxon>
    </lineage>
</organism>
<dbReference type="PANTHER" id="PTHR30143:SF0">
    <property type="entry name" value="2-KETO-4-PENTENOATE HYDRATASE"/>
    <property type="match status" value="1"/>
</dbReference>
<dbReference type="RefSeq" id="WP_167159752.1">
    <property type="nucleotide sequence ID" value="NZ_JAANOW010000001.1"/>
</dbReference>
<dbReference type="GO" id="GO:0005737">
    <property type="term" value="C:cytoplasm"/>
    <property type="evidence" value="ECO:0007669"/>
    <property type="project" value="TreeGrafter"/>
</dbReference>
<evidence type="ECO:0000313" key="1">
    <source>
        <dbReference type="EMBL" id="NIH96227.1"/>
    </source>
</evidence>
<dbReference type="PANTHER" id="PTHR30143">
    <property type="entry name" value="ACID HYDRATASE"/>
    <property type="match status" value="1"/>
</dbReference>
<dbReference type="Proteomes" id="UP000547444">
    <property type="component" value="Unassembled WGS sequence"/>
</dbReference>
<dbReference type="InterPro" id="IPR036663">
    <property type="entry name" value="Fumarylacetoacetase_C_sf"/>
</dbReference>
<dbReference type="GO" id="GO:0008684">
    <property type="term" value="F:2-oxopent-4-enoate hydratase activity"/>
    <property type="evidence" value="ECO:0007669"/>
    <property type="project" value="TreeGrafter"/>
</dbReference>